<evidence type="ECO:0000259" key="2">
    <source>
        <dbReference type="Pfam" id="PF23213"/>
    </source>
</evidence>
<dbReference type="Pfam" id="PF23213">
    <property type="entry name" value="DUF7065"/>
    <property type="match status" value="1"/>
</dbReference>
<organism evidence="3 4">
    <name type="scientific">Hyphomonas polymorpha PS728</name>
    <dbReference type="NCBI Taxonomy" id="1280954"/>
    <lineage>
        <taxon>Bacteria</taxon>
        <taxon>Pseudomonadati</taxon>
        <taxon>Pseudomonadota</taxon>
        <taxon>Alphaproteobacteria</taxon>
        <taxon>Hyphomonadales</taxon>
        <taxon>Hyphomonadaceae</taxon>
        <taxon>Hyphomonas</taxon>
    </lineage>
</organism>
<dbReference type="InterPro" id="IPR055493">
    <property type="entry name" value="DUF7065"/>
</dbReference>
<dbReference type="Proteomes" id="UP000027100">
    <property type="component" value="Unassembled WGS sequence"/>
</dbReference>
<dbReference type="InterPro" id="IPR055492">
    <property type="entry name" value="DUF7064"/>
</dbReference>
<name>A0A062VHR1_9PROT</name>
<dbReference type="RefSeq" id="WP_157532850.1">
    <property type="nucleotide sequence ID" value="NZ_ARYM01000017.1"/>
</dbReference>
<feature type="domain" description="DUF7065" evidence="2">
    <location>
        <begin position="5"/>
        <end position="176"/>
    </location>
</feature>
<dbReference type="AlphaFoldDB" id="A0A062VHR1"/>
<dbReference type="SUPFAM" id="SSF159245">
    <property type="entry name" value="AttH-like"/>
    <property type="match status" value="1"/>
</dbReference>
<evidence type="ECO:0000313" key="4">
    <source>
        <dbReference type="Proteomes" id="UP000027100"/>
    </source>
</evidence>
<reference evidence="3 4" key="1">
    <citation type="journal article" date="2014" name="Antonie Van Leeuwenhoek">
        <title>Hyphomonas beringensis sp. nov. and Hyphomonas chukchiensis sp. nov., isolated from surface seawater of the Bering Sea and Chukchi Sea.</title>
        <authorList>
            <person name="Li C."/>
            <person name="Lai Q."/>
            <person name="Li G."/>
            <person name="Dong C."/>
            <person name="Wang J."/>
            <person name="Liao Y."/>
            <person name="Shao Z."/>
        </authorList>
    </citation>
    <scope>NUCLEOTIDE SEQUENCE [LARGE SCALE GENOMIC DNA]</scope>
    <source>
        <strain evidence="3 4">PS728</strain>
    </source>
</reference>
<evidence type="ECO:0000259" key="1">
    <source>
        <dbReference type="Pfam" id="PF23212"/>
    </source>
</evidence>
<dbReference type="Pfam" id="PF23212">
    <property type="entry name" value="DUF7064"/>
    <property type="match status" value="1"/>
</dbReference>
<dbReference type="PATRIC" id="fig|1280954.3.peg.2836"/>
<feature type="domain" description="DUF7064" evidence="1">
    <location>
        <begin position="181"/>
        <end position="302"/>
    </location>
</feature>
<evidence type="ECO:0000313" key="3">
    <source>
        <dbReference type="EMBL" id="KCZ97612.1"/>
    </source>
</evidence>
<accession>A0A062VHR1</accession>
<dbReference type="EMBL" id="ARYM01000017">
    <property type="protein sequence ID" value="KCZ97612.1"/>
    <property type="molecule type" value="Genomic_DNA"/>
</dbReference>
<evidence type="ECO:0008006" key="5">
    <source>
        <dbReference type="Google" id="ProtNLM"/>
    </source>
</evidence>
<gene>
    <name evidence="3" type="ORF">HPO_14002</name>
</gene>
<keyword evidence="4" id="KW-1185">Reference proteome</keyword>
<dbReference type="OrthoDB" id="115252at2"/>
<dbReference type="eggNOG" id="ENOG5031CHY">
    <property type="taxonomic scope" value="Bacteria"/>
</dbReference>
<protein>
    <recommendedName>
        <fullName evidence="5">Lipoprotein</fullName>
    </recommendedName>
</protein>
<proteinExistence type="predicted"/>
<comment type="caution">
    <text evidence="3">The sequence shown here is derived from an EMBL/GenBank/DDBJ whole genome shotgun (WGS) entry which is preliminary data.</text>
</comment>
<sequence>MKYDESWDKPHTPSGDMLWQESDCYWFYDRARRIGGFHRIGQKPATGKGQVTLFVFREEGQRFVLSAGPRTEVALCRNSRQDTKQLVGGHTAEALGDGRMQFTWQEAESEADLEFYERFHEPRDWSKTGHSDAFMNNINSDGHLECSGRIRGTIRIGSETCTIDGLCHRDRSWGLRDNSRASLHRYRMFSGTVGPELSFASFFLDLKGGPSMVAGFVARNGVDHDVRDLRVILRMDRDGLTPLGSTGILTLETGEEIRIESNSVQGFLTPVPEAHSVSQDHISTFLYNGKTGFLDLEFCINPGRGAYIPDQSDLTFGVIEQGLSQCVTYRD</sequence>